<protein>
    <recommendedName>
        <fullName evidence="1">glutathione gamma-glutamylcysteinyltransferase</fullName>
        <ecNumber evidence="1">2.3.2.15</ecNumber>
    </recommendedName>
</protein>
<dbReference type="SUPFAM" id="SSF54001">
    <property type="entry name" value="Cysteine proteinases"/>
    <property type="match status" value="1"/>
</dbReference>
<feature type="signal peptide" evidence="5">
    <location>
        <begin position="1"/>
        <end position="23"/>
    </location>
</feature>
<organism evidence="7 8">
    <name type="scientific">Methylobacterium durans</name>
    <dbReference type="NCBI Taxonomy" id="2202825"/>
    <lineage>
        <taxon>Bacteria</taxon>
        <taxon>Pseudomonadati</taxon>
        <taxon>Pseudomonadota</taxon>
        <taxon>Alphaproteobacteria</taxon>
        <taxon>Hyphomicrobiales</taxon>
        <taxon>Methylobacteriaceae</taxon>
        <taxon>Methylobacterium</taxon>
    </lineage>
</organism>
<dbReference type="InterPro" id="IPR040409">
    <property type="entry name" value="PCS-like"/>
</dbReference>
<evidence type="ECO:0000256" key="1">
    <source>
        <dbReference type="ARBA" id="ARBA00012468"/>
    </source>
</evidence>
<dbReference type="InterPro" id="IPR007719">
    <property type="entry name" value="PCS_N"/>
</dbReference>
<gene>
    <name evidence="7" type="ORF">DK389_27930</name>
</gene>
<evidence type="ECO:0000313" key="7">
    <source>
        <dbReference type="EMBL" id="AWN43638.1"/>
    </source>
</evidence>
<evidence type="ECO:0000256" key="3">
    <source>
        <dbReference type="ARBA" id="ARBA00022679"/>
    </source>
</evidence>
<dbReference type="OrthoDB" id="8219159at2"/>
<dbReference type="AlphaFoldDB" id="A0A2U8WDP9"/>
<dbReference type="RefSeq" id="WP_109894628.1">
    <property type="nucleotide sequence ID" value="NZ_CP029550.1"/>
</dbReference>
<dbReference type="EC" id="2.3.2.15" evidence="1"/>
<dbReference type="Proteomes" id="UP000245926">
    <property type="component" value="Chromosome"/>
</dbReference>
<dbReference type="InterPro" id="IPR038156">
    <property type="entry name" value="PCS_N_sf"/>
</dbReference>
<dbReference type="Pfam" id="PF05023">
    <property type="entry name" value="Phytochelatin"/>
    <property type="match status" value="1"/>
</dbReference>
<dbReference type="GO" id="GO:0046938">
    <property type="term" value="P:phytochelatin biosynthetic process"/>
    <property type="evidence" value="ECO:0007669"/>
    <property type="project" value="InterPro"/>
</dbReference>
<evidence type="ECO:0000256" key="4">
    <source>
        <dbReference type="ARBA" id="ARBA00022723"/>
    </source>
</evidence>
<name>A0A2U8WDP9_9HYPH</name>
<keyword evidence="3" id="KW-0808">Transferase</keyword>
<evidence type="ECO:0000313" key="8">
    <source>
        <dbReference type="Proteomes" id="UP000245926"/>
    </source>
</evidence>
<keyword evidence="5" id="KW-0732">Signal</keyword>
<dbReference type="PANTHER" id="PTHR33447">
    <property type="entry name" value="GLUTATHIONE GAMMA-GLUTAMYLCYSTEINYLTRANSFERASE"/>
    <property type="match status" value="1"/>
</dbReference>
<dbReference type="KEGG" id="mets:DK389_27930"/>
<dbReference type="Gene3D" id="3.90.70.30">
    <property type="entry name" value="Phytochelatin synthase, N-terminal domain"/>
    <property type="match status" value="1"/>
</dbReference>
<evidence type="ECO:0000256" key="5">
    <source>
        <dbReference type="SAM" id="SignalP"/>
    </source>
</evidence>
<sequence>MTRKRLVAAACAAACALGAAAFALFPPRVPPEAIRTAVTRSEPLLERAWHLPAAARLRHDLVWQSNASLCGPASVANALRSLGEQVDTEAAVLAGTGRCWTGYCVLGLTLDQLAEVARTRTKRTVTLLRDLGAEEFRAHMRRANDPGRRYIVNFNRAAIFGAGAGHHAPIGGYLEGEDLVFVLDVNRAFGPWLVERARLYAAMNTLDGDRTRGLLLIE</sequence>
<proteinExistence type="predicted"/>
<dbReference type="GO" id="GO:0046872">
    <property type="term" value="F:metal ion binding"/>
    <property type="evidence" value="ECO:0007669"/>
    <property type="project" value="UniProtKB-KW"/>
</dbReference>
<dbReference type="EMBL" id="CP029550">
    <property type="protein sequence ID" value="AWN43638.1"/>
    <property type="molecule type" value="Genomic_DNA"/>
</dbReference>
<evidence type="ECO:0000259" key="6">
    <source>
        <dbReference type="PROSITE" id="PS51443"/>
    </source>
</evidence>
<keyword evidence="2" id="KW-0104">Cadmium</keyword>
<reference evidence="8" key="1">
    <citation type="submission" date="2018-05" db="EMBL/GenBank/DDBJ databases">
        <title>Complete Genome Sequence of Methylobacterium sp. 17SD2-17.</title>
        <authorList>
            <person name="Srinivasan S."/>
        </authorList>
    </citation>
    <scope>NUCLEOTIDE SEQUENCE [LARGE SCALE GENOMIC DNA]</scope>
    <source>
        <strain evidence="8">17SD2-17</strain>
    </source>
</reference>
<dbReference type="GO" id="GO:0010038">
    <property type="term" value="P:response to metal ion"/>
    <property type="evidence" value="ECO:0007669"/>
    <property type="project" value="InterPro"/>
</dbReference>
<dbReference type="InterPro" id="IPR038765">
    <property type="entry name" value="Papain-like_cys_pep_sf"/>
</dbReference>
<feature type="chain" id="PRO_5015954638" description="glutathione gamma-glutamylcysteinyltransferase" evidence="5">
    <location>
        <begin position="24"/>
        <end position="218"/>
    </location>
</feature>
<feature type="domain" description="Peptidase C83" evidence="6">
    <location>
        <begin position="1"/>
        <end position="218"/>
    </location>
</feature>
<keyword evidence="4" id="KW-0479">Metal-binding</keyword>
<dbReference type="PROSITE" id="PS51443">
    <property type="entry name" value="PCS"/>
    <property type="match status" value="1"/>
</dbReference>
<accession>A0A2U8WDP9</accession>
<evidence type="ECO:0000256" key="2">
    <source>
        <dbReference type="ARBA" id="ARBA00022539"/>
    </source>
</evidence>
<dbReference type="GO" id="GO:0016756">
    <property type="term" value="F:glutathione gamma-glutamylcysteinyltransferase activity"/>
    <property type="evidence" value="ECO:0007669"/>
    <property type="project" value="UniProtKB-EC"/>
</dbReference>
<keyword evidence="8" id="KW-1185">Reference proteome</keyword>